<organism evidence="1 2">
    <name type="scientific">Winogradskyella luteola</name>
    <dbReference type="NCBI Taxonomy" id="2828330"/>
    <lineage>
        <taxon>Bacteria</taxon>
        <taxon>Pseudomonadati</taxon>
        <taxon>Bacteroidota</taxon>
        <taxon>Flavobacteriia</taxon>
        <taxon>Flavobacteriales</taxon>
        <taxon>Flavobacteriaceae</taxon>
        <taxon>Winogradskyella</taxon>
    </lineage>
</organism>
<evidence type="ECO:0000313" key="2">
    <source>
        <dbReference type="Proteomes" id="UP001138894"/>
    </source>
</evidence>
<gene>
    <name evidence="1" type="ORF">KCG49_04390</name>
</gene>
<dbReference type="EMBL" id="JAGSPD010000003">
    <property type="protein sequence ID" value="MBV7268432.1"/>
    <property type="molecule type" value="Genomic_DNA"/>
</dbReference>
<dbReference type="InterPro" id="IPR024747">
    <property type="entry name" value="Pyridox_Oxase-rel"/>
</dbReference>
<dbReference type="Pfam" id="PF12900">
    <property type="entry name" value="Pyridox_ox_2"/>
    <property type="match status" value="1"/>
</dbReference>
<dbReference type="RefSeq" id="WP_218544987.1">
    <property type="nucleotide sequence ID" value="NZ_JAGSPD010000003.1"/>
</dbReference>
<name>A0A9X1JRB5_9FLAO</name>
<comment type="caution">
    <text evidence="1">The sequence shown here is derived from an EMBL/GenBank/DDBJ whole genome shotgun (WGS) entry which is preliminary data.</text>
</comment>
<reference evidence="1" key="1">
    <citation type="submission" date="2021-04" db="EMBL/GenBank/DDBJ databases">
        <authorList>
            <person name="Pira H."/>
            <person name="Risdian C."/>
            <person name="Wink J."/>
        </authorList>
    </citation>
    <scope>NUCLEOTIDE SEQUENCE</scope>
    <source>
        <strain evidence="1">WHY3</strain>
    </source>
</reference>
<keyword evidence="2" id="KW-1185">Reference proteome</keyword>
<sequence length="150" mass="17202">MIKDLDQKQCSGVLKNNYIGNLSYISSNRPYTIPITYFYNEKDNYMICYSGPGHKINAMRKKPEISLAVNTISSPREWKSVLVHGSYDEVDGGTAKLYLHEFSLGIKSIVLKKELKDLDYISEFSSKIYNQDIPIVFLISIEEMTGRMRS</sequence>
<protein>
    <submittedName>
        <fullName evidence="1">Pyridoxamine 5'-phosphate oxidase family protein</fullName>
    </submittedName>
</protein>
<dbReference type="AlphaFoldDB" id="A0A9X1JRB5"/>
<accession>A0A9X1JRB5</accession>
<proteinExistence type="predicted"/>
<dbReference type="Proteomes" id="UP001138894">
    <property type="component" value="Unassembled WGS sequence"/>
</dbReference>
<evidence type="ECO:0000313" key="1">
    <source>
        <dbReference type="EMBL" id="MBV7268432.1"/>
    </source>
</evidence>